<dbReference type="AlphaFoldDB" id="A0A0N5CUJ3"/>
<dbReference type="OrthoDB" id="5407799at2759"/>
<gene>
    <name evidence="2" type="ORF">TCLT_LOCUS3928</name>
</gene>
<dbReference type="STRING" id="103827.A0A0N5CUJ3"/>
<organism evidence="4">
    <name type="scientific">Thelazia callipaeda</name>
    <name type="common">Oriental eyeworm</name>
    <name type="synonym">Parasitic nematode</name>
    <dbReference type="NCBI Taxonomy" id="103827"/>
    <lineage>
        <taxon>Eukaryota</taxon>
        <taxon>Metazoa</taxon>
        <taxon>Ecdysozoa</taxon>
        <taxon>Nematoda</taxon>
        <taxon>Chromadorea</taxon>
        <taxon>Rhabditida</taxon>
        <taxon>Spirurina</taxon>
        <taxon>Spiruromorpha</taxon>
        <taxon>Thelazioidea</taxon>
        <taxon>Thelaziidae</taxon>
        <taxon>Thelazia</taxon>
    </lineage>
</organism>
<dbReference type="Proteomes" id="UP000276776">
    <property type="component" value="Unassembled WGS sequence"/>
</dbReference>
<protein>
    <submittedName>
        <fullName evidence="4">Protein TSSC4</fullName>
    </submittedName>
</protein>
<name>A0A0N5CUJ3_THECL</name>
<dbReference type="WBParaSite" id="TCLT_0000393901-mRNA-1">
    <property type="protein sequence ID" value="TCLT_0000393901-mRNA-1"/>
    <property type="gene ID" value="TCLT_0000393901"/>
</dbReference>
<dbReference type="EMBL" id="UYYF01004270">
    <property type="protein sequence ID" value="VDN00963.1"/>
    <property type="molecule type" value="Genomic_DNA"/>
</dbReference>
<evidence type="ECO:0000256" key="1">
    <source>
        <dbReference type="SAM" id="MobiDB-lite"/>
    </source>
</evidence>
<evidence type="ECO:0000313" key="2">
    <source>
        <dbReference type="EMBL" id="VDN00963.1"/>
    </source>
</evidence>
<evidence type="ECO:0000313" key="3">
    <source>
        <dbReference type="Proteomes" id="UP000276776"/>
    </source>
</evidence>
<reference evidence="2 3" key="2">
    <citation type="submission" date="2018-11" db="EMBL/GenBank/DDBJ databases">
        <authorList>
            <consortium name="Pathogen Informatics"/>
        </authorList>
    </citation>
    <scope>NUCLEOTIDE SEQUENCE [LARGE SCALE GENOMIC DNA]</scope>
</reference>
<dbReference type="OMA" id="KEIGGFW"/>
<keyword evidence="3" id="KW-1185">Reference proteome</keyword>
<feature type="region of interest" description="Disordered" evidence="1">
    <location>
        <begin position="1"/>
        <end position="52"/>
    </location>
</feature>
<accession>A0A0N5CUJ3</accession>
<proteinExistence type="predicted"/>
<reference evidence="4" key="1">
    <citation type="submission" date="2017-02" db="UniProtKB">
        <authorList>
            <consortium name="WormBaseParasite"/>
        </authorList>
    </citation>
    <scope>IDENTIFICATION</scope>
</reference>
<evidence type="ECO:0000313" key="4">
    <source>
        <dbReference type="WBParaSite" id="TCLT_0000393901-mRNA-1"/>
    </source>
</evidence>
<feature type="compositionally biased region" description="Basic and acidic residues" evidence="1">
    <location>
        <begin position="34"/>
        <end position="44"/>
    </location>
</feature>
<sequence>MSNNKKWWNPSDELPPPSMRDKYIPNPLQKFSSHKHESNSDLRNSKVCGNQNHSLALKSMEERARRLRMNAEDKNIPSVTNIEERLAKLRGVSVEDIRHPRVFVLDQNKYQEDEVENLMRQAKDNAKIDKKWSQDLESTKYSYDLSSIPSTSNADILIDSDTIGNLRDLHQTLKLAKQQSIEAADLIDASTNDKSVDEEIEKLLKQTKQNSVKSKKINKEFNKFFEQRLQREISHESSSESENSSDSAEIDDKMTKVHTFFLPLQIDYTASATGKKSEEKPEKRCKEE</sequence>